<organism evidence="2 3">
    <name type="scientific">Hymenobacter lucidus</name>
    <dbReference type="NCBI Taxonomy" id="2880930"/>
    <lineage>
        <taxon>Bacteria</taxon>
        <taxon>Pseudomonadati</taxon>
        <taxon>Bacteroidota</taxon>
        <taxon>Cytophagia</taxon>
        <taxon>Cytophagales</taxon>
        <taxon>Hymenobacteraceae</taxon>
        <taxon>Hymenobacter</taxon>
    </lineage>
</organism>
<feature type="signal peptide" evidence="1">
    <location>
        <begin position="1"/>
        <end position="18"/>
    </location>
</feature>
<feature type="chain" id="PRO_5047016926" evidence="1">
    <location>
        <begin position="19"/>
        <end position="451"/>
    </location>
</feature>
<dbReference type="EMBL" id="JAJADR010000002">
    <property type="protein sequence ID" value="MCB2408347.1"/>
    <property type="molecule type" value="Genomic_DNA"/>
</dbReference>
<accession>A0ABS8ATG9</accession>
<evidence type="ECO:0000313" key="2">
    <source>
        <dbReference type="EMBL" id="MCB2408347.1"/>
    </source>
</evidence>
<sequence length="451" mass="49861">MKPRLLLLLCFIISESHAQTPIYQVSLREQKLVVDNPTFHITEVLDLRAQHQIIGWVQRGMGNVRVPANLAGGVAAGLGGWLQVQLPPRPGSRPVLMRVHELRIGEQTKATSEKATADVDIDFVYQQPDGRYQVVQRYIEQEESKGLETTGRHDDNIVACLQRACTQLNAIDWAQRLSLAPALTTEQVRYRGGRKSLPYDYAILTAASRPAGVYYTFLDFRNNKPEAAPGLKVEQSVAGNRPITEEVEASVTTATGPQPLRDVWGFSDGEQVYVLRQKHFYPLKRAGDDFTFTGWASADPGAMSTAAVVGGLAGAAVAAATTHGEPQEYMLDMATGRVADFDYLDQLARHDTASVVVYRRPGGSKKPLTVLLNGQELQTLPANDFVLIPWTSKTREISLCLAGAESGCYSFIPVFGKTMYVELKARTDAEKPSLEYVPNKEGDYYVKKMRR</sequence>
<gene>
    <name evidence="2" type="ORF">LGH74_10190</name>
</gene>
<evidence type="ECO:0000256" key="1">
    <source>
        <dbReference type="SAM" id="SignalP"/>
    </source>
</evidence>
<name>A0ABS8ATG9_9BACT</name>
<keyword evidence="1" id="KW-0732">Signal</keyword>
<comment type="caution">
    <text evidence="2">The sequence shown here is derived from an EMBL/GenBank/DDBJ whole genome shotgun (WGS) entry which is preliminary data.</text>
</comment>
<keyword evidence="3" id="KW-1185">Reference proteome</keyword>
<reference evidence="2" key="1">
    <citation type="submission" date="2021-10" db="EMBL/GenBank/DDBJ databases">
        <authorList>
            <person name="Dean J.D."/>
            <person name="Kim M.K."/>
            <person name="Newey C.N."/>
            <person name="Stoker T.S."/>
            <person name="Thompson D.W."/>
            <person name="Grose J.H."/>
        </authorList>
    </citation>
    <scope>NUCLEOTIDE SEQUENCE</scope>
    <source>
        <strain evidence="2">BT178</strain>
    </source>
</reference>
<protein>
    <submittedName>
        <fullName evidence="2">Uncharacterized protein</fullName>
    </submittedName>
</protein>
<dbReference type="Proteomes" id="UP001165296">
    <property type="component" value="Unassembled WGS sequence"/>
</dbReference>
<dbReference type="RefSeq" id="WP_226175330.1">
    <property type="nucleotide sequence ID" value="NZ_JAJADR010000002.1"/>
</dbReference>
<evidence type="ECO:0000313" key="3">
    <source>
        <dbReference type="Proteomes" id="UP001165296"/>
    </source>
</evidence>
<proteinExistence type="predicted"/>